<evidence type="ECO:0000256" key="1">
    <source>
        <dbReference type="ARBA" id="ARBA00002096"/>
    </source>
</evidence>
<keyword evidence="8 12" id="KW-0812">Transmembrane</keyword>
<gene>
    <name evidence="14" type="ORF">FMM06_13195</name>
</gene>
<comment type="function">
    <text evidence="1">Catalyzes the methylation of methanethiol (MeSH) to yield dimethylsulphide (DMS).</text>
</comment>
<reference evidence="14 15" key="1">
    <citation type="submission" date="2019-07" db="EMBL/GenBank/DDBJ databases">
        <title>Novel species isolated from glacier.</title>
        <authorList>
            <person name="Liu Q."/>
            <person name="Xin Y.-H."/>
        </authorList>
    </citation>
    <scope>NUCLEOTIDE SEQUENCE [LARGE SCALE GENOMIC DNA]</scope>
    <source>
        <strain evidence="14 15">LB1R16</strain>
    </source>
</reference>
<evidence type="ECO:0000313" key="15">
    <source>
        <dbReference type="Proteomes" id="UP000317894"/>
    </source>
</evidence>
<dbReference type="InterPro" id="IPR054700">
    <property type="entry name" value="MddA"/>
</dbReference>
<keyword evidence="10 12" id="KW-0472">Membrane</keyword>
<dbReference type="RefSeq" id="WP_144237845.1">
    <property type="nucleotide sequence ID" value="NZ_VJWA01000002.1"/>
</dbReference>
<feature type="transmembrane region" description="Helical" evidence="12">
    <location>
        <begin position="119"/>
        <end position="148"/>
    </location>
</feature>
<dbReference type="Gene3D" id="1.20.120.1630">
    <property type="match status" value="1"/>
</dbReference>
<sequence length="245" mass="27035">MPRPFYLAFAVAAYAVFFATFLYLIGFVAGLPGLPRTIDTGPVVAVPVAAAIDLGLIALFGAQHSLMARPAFKRAWTRTVPEPIERSVYVLIASLLLILLMTIWHPIPGDLWRVEGTAALVLWVVCGIGWGLVLLSTFLLNHFELFGLRQAYFHLRGRLAGPAEFHQPLLYRIVRHPLYLGFIIAFWATPAMSWGHLLFAAGMTAYILIAIPIEERDLVAALGPAYEDYQRRVGALVPGVGRRAS</sequence>
<dbReference type="OrthoDB" id="9789029at2"/>
<evidence type="ECO:0000313" key="14">
    <source>
        <dbReference type="EMBL" id="TRW14639.1"/>
    </source>
</evidence>
<dbReference type="InterPro" id="IPR009915">
    <property type="entry name" value="NnrU_dom"/>
</dbReference>
<keyword evidence="9 12" id="KW-1133">Transmembrane helix</keyword>
<evidence type="ECO:0000256" key="11">
    <source>
        <dbReference type="ARBA" id="ARBA00048134"/>
    </source>
</evidence>
<keyword evidence="5 14" id="KW-0489">Methyltransferase</keyword>
<feature type="transmembrane region" description="Helical" evidence="12">
    <location>
        <begin position="7"/>
        <end position="31"/>
    </location>
</feature>
<feature type="domain" description="NnrU" evidence="13">
    <location>
        <begin position="56"/>
        <end position="207"/>
    </location>
</feature>
<comment type="subcellular location">
    <subcellularLocation>
        <location evidence="2">Membrane</location>
        <topology evidence="2">Multi-pass membrane protein</topology>
    </subcellularLocation>
</comment>
<dbReference type="Pfam" id="PF07298">
    <property type="entry name" value="NnrU"/>
    <property type="match status" value="1"/>
</dbReference>
<dbReference type="GO" id="GO:0016020">
    <property type="term" value="C:membrane"/>
    <property type="evidence" value="ECO:0007669"/>
    <property type="project" value="UniProtKB-SubCell"/>
</dbReference>
<dbReference type="Proteomes" id="UP000317894">
    <property type="component" value="Unassembled WGS sequence"/>
</dbReference>
<organism evidence="14 15">
    <name type="scientific">Glacieibacterium frigidum</name>
    <dbReference type="NCBI Taxonomy" id="2593303"/>
    <lineage>
        <taxon>Bacteria</taxon>
        <taxon>Pseudomonadati</taxon>
        <taxon>Pseudomonadota</taxon>
        <taxon>Alphaproteobacteria</taxon>
        <taxon>Sphingomonadales</taxon>
        <taxon>Sphingosinicellaceae</taxon>
        <taxon>Glacieibacterium</taxon>
    </lineage>
</organism>
<feature type="transmembrane region" description="Helical" evidence="12">
    <location>
        <begin position="88"/>
        <end position="107"/>
    </location>
</feature>
<evidence type="ECO:0000256" key="6">
    <source>
        <dbReference type="ARBA" id="ARBA00022679"/>
    </source>
</evidence>
<dbReference type="PANTHER" id="PTHR31040:SF1">
    <property type="entry name" value="NURIM"/>
    <property type="match status" value="1"/>
</dbReference>
<name>A0A552U8Y0_9SPHN</name>
<comment type="similarity">
    <text evidence="3">Belongs to the nurim family.</text>
</comment>
<comment type="catalytic activity">
    <reaction evidence="11">
        <text>methanethiol + S-adenosyl-L-methionine = dimethyl sulfide + S-adenosyl-L-homocysteine + H(+)</text>
        <dbReference type="Rhea" id="RHEA:50428"/>
        <dbReference type="ChEBI" id="CHEBI:15378"/>
        <dbReference type="ChEBI" id="CHEBI:16007"/>
        <dbReference type="ChEBI" id="CHEBI:17437"/>
        <dbReference type="ChEBI" id="CHEBI:57856"/>
        <dbReference type="ChEBI" id="CHEBI:59789"/>
        <dbReference type="EC" id="2.1.1.334"/>
    </reaction>
</comment>
<dbReference type="GO" id="GO:0008168">
    <property type="term" value="F:methyltransferase activity"/>
    <property type="evidence" value="ECO:0007669"/>
    <property type="project" value="UniProtKB-KW"/>
</dbReference>
<evidence type="ECO:0000256" key="2">
    <source>
        <dbReference type="ARBA" id="ARBA00004141"/>
    </source>
</evidence>
<dbReference type="EC" id="2.1.1.334" evidence="4"/>
<dbReference type="GO" id="GO:0032259">
    <property type="term" value="P:methylation"/>
    <property type="evidence" value="ECO:0007669"/>
    <property type="project" value="UniProtKB-KW"/>
</dbReference>
<evidence type="ECO:0000256" key="5">
    <source>
        <dbReference type="ARBA" id="ARBA00022603"/>
    </source>
</evidence>
<evidence type="ECO:0000256" key="10">
    <source>
        <dbReference type="ARBA" id="ARBA00023136"/>
    </source>
</evidence>
<dbReference type="InterPro" id="IPR033580">
    <property type="entry name" value="Nurim-like"/>
</dbReference>
<evidence type="ECO:0000256" key="4">
    <source>
        <dbReference type="ARBA" id="ARBA00012149"/>
    </source>
</evidence>
<comment type="caution">
    <text evidence="14">The sequence shown here is derived from an EMBL/GenBank/DDBJ whole genome shotgun (WGS) entry which is preliminary data.</text>
</comment>
<dbReference type="PANTHER" id="PTHR31040">
    <property type="entry name" value="NURIM"/>
    <property type="match status" value="1"/>
</dbReference>
<evidence type="ECO:0000256" key="3">
    <source>
        <dbReference type="ARBA" id="ARBA00010631"/>
    </source>
</evidence>
<keyword evidence="6 14" id="KW-0808">Transferase</keyword>
<proteinExistence type="inferred from homology"/>
<keyword evidence="15" id="KW-1185">Reference proteome</keyword>
<keyword evidence="7" id="KW-0949">S-adenosyl-L-methionine</keyword>
<feature type="transmembrane region" description="Helical" evidence="12">
    <location>
        <begin position="43"/>
        <end position="67"/>
    </location>
</feature>
<evidence type="ECO:0000256" key="9">
    <source>
        <dbReference type="ARBA" id="ARBA00022989"/>
    </source>
</evidence>
<dbReference type="NCBIfam" id="NF045656">
    <property type="entry name" value="MeththiolMtaseMddA"/>
    <property type="match status" value="1"/>
</dbReference>
<dbReference type="AlphaFoldDB" id="A0A552U8Y0"/>
<accession>A0A552U8Y0</accession>
<evidence type="ECO:0000256" key="12">
    <source>
        <dbReference type="SAM" id="Phobius"/>
    </source>
</evidence>
<evidence type="ECO:0000256" key="8">
    <source>
        <dbReference type="ARBA" id="ARBA00022692"/>
    </source>
</evidence>
<dbReference type="EMBL" id="VJWA01000002">
    <property type="protein sequence ID" value="TRW14639.1"/>
    <property type="molecule type" value="Genomic_DNA"/>
</dbReference>
<evidence type="ECO:0000256" key="7">
    <source>
        <dbReference type="ARBA" id="ARBA00022691"/>
    </source>
</evidence>
<protein>
    <recommendedName>
        <fullName evidence="4">methanethiol S-methyltransferase</fullName>
        <ecNumber evidence="4">2.1.1.334</ecNumber>
    </recommendedName>
</protein>
<evidence type="ECO:0000259" key="13">
    <source>
        <dbReference type="Pfam" id="PF07298"/>
    </source>
</evidence>